<evidence type="ECO:0000313" key="7">
    <source>
        <dbReference type="EMBL" id="KIY70541.1"/>
    </source>
</evidence>
<dbReference type="PROSITE" id="PS50089">
    <property type="entry name" value="ZF_RING_2"/>
    <property type="match status" value="1"/>
</dbReference>
<evidence type="ECO:0000256" key="2">
    <source>
        <dbReference type="ARBA" id="ARBA00022771"/>
    </source>
</evidence>
<dbReference type="EMBL" id="KN880466">
    <property type="protein sequence ID" value="KIY70541.1"/>
    <property type="molecule type" value="Genomic_DNA"/>
</dbReference>
<feature type="compositionally biased region" description="Polar residues" evidence="5">
    <location>
        <begin position="358"/>
        <end position="367"/>
    </location>
</feature>
<protein>
    <recommendedName>
        <fullName evidence="6">RING-type domain-containing protein</fullName>
    </recommendedName>
</protein>
<name>A0A0D7BLR2_9AGAR</name>
<keyword evidence="8" id="KW-1185">Reference proteome</keyword>
<organism evidence="7 8">
    <name type="scientific">Cylindrobasidium torrendii FP15055 ss-10</name>
    <dbReference type="NCBI Taxonomy" id="1314674"/>
    <lineage>
        <taxon>Eukaryota</taxon>
        <taxon>Fungi</taxon>
        <taxon>Dikarya</taxon>
        <taxon>Basidiomycota</taxon>
        <taxon>Agaricomycotina</taxon>
        <taxon>Agaricomycetes</taxon>
        <taxon>Agaricomycetidae</taxon>
        <taxon>Agaricales</taxon>
        <taxon>Marasmiineae</taxon>
        <taxon>Physalacriaceae</taxon>
        <taxon>Cylindrobasidium</taxon>
    </lineage>
</organism>
<dbReference type="CDD" id="cd16449">
    <property type="entry name" value="RING-HC"/>
    <property type="match status" value="1"/>
</dbReference>
<dbReference type="InterPro" id="IPR017907">
    <property type="entry name" value="Znf_RING_CS"/>
</dbReference>
<dbReference type="SMART" id="SM00184">
    <property type="entry name" value="RING"/>
    <property type="match status" value="1"/>
</dbReference>
<dbReference type="PROSITE" id="PS00518">
    <property type="entry name" value="ZF_RING_1"/>
    <property type="match status" value="1"/>
</dbReference>
<dbReference type="SUPFAM" id="SSF57850">
    <property type="entry name" value="RING/U-box"/>
    <property type="match status" value="1"/>
</dbReference>
<evidence type="ECO:0000256" key="5">
    <source>
        <dbReference type="SAM" id="MobiDB-lite"/>
    </source>
</evidence>
<evidence type="ECO:0000313" key="8">
    <source>
        <dbReference type="Proteomes" id="UP000054007"/>
    </source>
</evidence>
<dbReference type="InterPro" id="IPR013083">
    <property type="entry name" value="Znf_RING/FYVE/PHD"/>
</dbReference>
<dbReference type="OrthoDB" id="6105938at2759"/>
<feature type="region of interest" description="Disordered" evidence="5">
    <location>
        <begin position="240"/>
        <end position="273"/>
    </location>
</feature>
<dbReference type="Proteomes" id="UP000054007">
    <property type="component" value="Unassembled WGS sequence"/>
</dbReference>
<dbReference type="InterPro" id="IPR001841">
    <property type="entry name" value="Znf_RING"/>
</dbReference>
<dbReference type="GO" id="GO:0008270">
    <property type="term" value="F:zinc ion binding"/>
    <property type="evidence" value="ECO:0007669"/>
    <property type="project" value="UniProtKB-KW"/>
</dbReference>
<dbReference type="Pfam" id="PF00097">
    <property type="entry name" value="zf-C3HC4"/>
    <property type="match status" value="1"/>
</dbReference>
<dbReference type="InterPro" id="IPR018957">
    <property type="entry name" value="Znf_C3HC4_RING-type"/>
</dbReference>
<evidence type="ECO:0000256" key="3">
    <source>
        <dbReference type="ARBA" id="ARBA00022833"/>
    </source>
</evidence>
<dbReference type="Gene3D" id="3.30.40.10">
    <property type="entry name" value="Zinc/RING finger domain, C3HC4 (zinc finger)"/>
    <property type="match status" value="1"/>
</dbReference>
<dbReference type="AlphaFoldDB" id="A0A0D7BLR2"/>
<proteinExistence type="predicted"/>
<keyword evidence="3" id="KW-0862">Zinc</keyword>
<evidence type="ECO:0000256" key="4">
    <source>
        <dbReference type="PROSITE-ProRule" id="PRU00175"/>
    </source>
</evidence>
<feature type="domain" description="RING-type" evidence="6">
    <location>
        <begin position="10"/>
        <end position="55"/>
    </location>
</feature>
<keyword evidence="2 4" id="KW-0863">Zinc-finger</keyword>
<evidence type="ECO:0000256" key="1">
    <source>
        <dbReference type="ARBA" id="ARBA00022723"/>
    </source>
</evidence>
<reference evidence="7 8" key="1">
    <citation type="journal article" date="2015" name="Fungal Genet. Biol.">
        <title>Evolution of novel wood decay mechanisms in Agaricales revealed by the genome sequences of Fistulina hepatica and Cylindrobasidium torrendii.</title>
        <authorList>
            <person name="Floudas D."/>
            <person name="Held B.W."/>
            <person name="Riley R."/>
            <person name="Nagy L.G."/>
            <person name="Koehler G."/>
            <person name="Ransdell A.S."/>
            <person name="Younus H."/>
            <person name="Chow J."/>
            <person name="Chiniquy J."/>
            <person name="Lipzen A."/>
            <person name="Tritt A."/>
            <person name="Sun H."/>
            <person name="Haridas S."/>
            <person name="LaButti K."/>
            <person name="Ohm R.A."/>
            <person name="Kues U."/>
            <person name="Blanchette R.A."/>
            <person name="Grigoriev I.V."/>
            <person name="Minto R.E."/>
            <person name="Hibbett D.S."/>
        </authorList>
    </citation>
    <scope>NUCLEOTIDE SEQUENCE [LARGE SCALE GENOMIC DNA]</scope>
    <source>
        <strain evidence="7 8">FP15055 ss-10</strain>
    </source>
</reference>
<feature type="compositionally biased region" description="Basic and acidic residues" evidence="5">
    <location>
        <begin position="240"/>
        <end position="268"/>
    </location>
</feature>
<feature type="region of interest" description="Disordered" evidence="5">
    <location>
        <begin position="336"/>
        <end position="381"/>
    </location>
</feature>
<evidence type="ECO:0000259" key="6">
    <source>
        <dbReference type="PROSITE" id="PS50089"/>
    </source>
</evidence>
<sequence>MSCMEPRFECAVCYCDYAIDNVRSLPCGHVYCSTCVENLYSRPFASTIVPCPTCRVPAEQGSAHAIYLTHYRSPLELNLKGIVDAILEYLKPKDDGVPDTLIVAVNDLREQLNPTFSEYQNLLKANSDLLVKEQAHSSEMAQVQRQLDAAKRQREASHLRQQQILEGKDRTIERALDQNEELVQTLNDTNTALQSLQATVTRIRSQRADLQSQLSAVQNEYKESLAKASKHEQAIVTLKKDNQRLRDKDRCDCQTKSKSKANPDEVHSVHGTPQHVRRSMAFATENMPDDTSVTLDATPLAKGKSKKRKIDVERALPAPSVDHSSLFMDAMPPPLPKTKPVPCRPSSVAKSGPPSFFRTASGSNVTLATGPRSGIRVPKRL</sequence>
<gene>
    <name evidence="7" type="ORF">CYLTODRAFT_441883</name>
</gene>
<accession>A0A0D7BLR2</accession>
<keyword evidence="1" id="KW-0479">Metal-binding</keyword>